<dbReference type="InterPro" id="IPR000182">
    <property type="entry name" value="GNAT_dom"/>
</dbReference>
<reference evidence="3" key="1">
    <citation type="journal article" date="2019" name="Int. J. Syst. Evol. Microbiol.">
        <title>The Global Catalogue of Microorganisms (GCM) 10K type strain sequencing project: providing services to taxonomists for standard genome sequencing and annotation.</title>
        <authorList>
            <consortium name="The Broad Institute Genomics Platform"/>
            <consortium name="The Broad Institute Genome Sequencing Center for Infectious Disease"/>
            <person name="Wu L."/>
            <person name="Ma J."/>
        </authorList>
    </citation>
    <scope>NUCLEOTIDE SEQUENCE [LARGE SCALE GENOMIC DNA]</scope>
    <source>
        <strain evidence="3">NBRC 108725</strain>
    </source>
</reference>
<accession>A0ABM8GAI2</accession>
<dbReference type="EMBL" id="AP027731">
    <property type="protein sequence ID" value="BDZ45222.1"/>
    <property type="molecule type" value="Genomic_DNA"/>
</dbReference>
<name>A0ABM8GAI2_9MICO</name>
<evidence type="ECO:0000313" key="2">
    <source>
        <dbReference type="EMBL" id="BDZ45222.1"/>
    </source>
</evidence>
<dbReference type="Gene3D" id="3.40.630.30">
    <property type="match status" value="1"/>
</dbReference>
<dbReference type="PANTHER" id="PTHR43792:SF1">
    <property type="entry name" value="N-ACETYLTRANSFERASE DOMAIN-CONTAINING PROTEIN"/>
    <property type="match status" value="1"/>
</dbReference>
<keyword evidence="3" id="KW-1185">Reference proteome</keyword>
<dbReference type="RefSeq" id="WP_286278606.1">
    <property type="nucleotide sequence ID" value="NZ_AP027731.1"/>
</dbReference>
<protein>
    <submittedName>
        <fullName evidence="2">N-acetyltransferase</fullName>
    </submittedName>
</protein>
<dbReference type="InterPro" id="IPR016181">
    <property type="entry name" value="Acyl_CoA_acyltransferase"/>
</dbReference>
<feature type="domain" description="N-acetyltransferase" evidence="1">
    <location>
        <begin position="6"/>
        <end position="182"/>
    </location>
</feature>
<dbReference type="PROSITE" id="PS51186">
    <property type="entry name" value="GNAT"/>
    <property type="match status" value="1"/>
</dbReference>
<dbReference type="PANTHER" id="PTHR43792">
    <property type="entry name" value="GNAT FAMILY, PUTATIVE (AFU_ORTHOLOGUE AFUA_3G00765)-RELATED-RELATED"/>
    <property type="match status" value="1"/>
</dbReference>
<dbReference type="Proteomes" id="UP001321498">
    <property type="component" value="Chromosome"/>
</dbReference>
<dbReference type="InterPro" id="IPR051531">
    <property type="entry name" value="N-acetyltransferase"/>
</dbReference>
<sequence>MRTNRLLLRQWRDDDLPLFAALNADPEVMRHFPAPLGREASDALADRARQHLTENGWGLWAVEVVDGPHPGFVGFTGLARPAFSAHFTPAVEVGWRLDRRAWGFGYATEAARAALRYGFEDLGLDQIVSFTAEGNERSRAVMRRLAMTHDAADDFDHPSLQEGHPLRRHVLYRLSRTPAWMA</sequence>
<evidence type="ECO:0000259" key="1">
    <source>
        <dbReference type="PROSITE" id="PS51186"/>
    </source>
</evidence>
<dbReference type="SUPFAM" id="SSF55729">
    <property type="entry name" value="Acyl-CoA N-acyltransferases (Nat)"/>
    <property type="match status" value="1"/>
</dbReference>
<proteinExistence type="predicted"/>
<organism evidence="2 3">
    <name type="scientific">Naasia aerilata</name>
    <dbReference type="NCBI Taxonomy" id="1162966"/>
    <lineage>
        <taxon>Bacteria</taxon>
        <taxon>Bacillati</taxon>
        <taxon>Actinomycetota</taxon>
        <taxon>Actinomycetes</taxon>
        <taxon>Micrococcales</taxon>
        <taxon>Microbacteriaceae</taxon>
        <taxon>Naasia</taxon>
    </lineage>
</organism>
<evidence type="ECO:0000313" key="3">
    <source>
        <dbReference type="Proteomes" id="UP001321498"/>
    </source>
</evidence>
<dbReference type="Pfam" id="PF13302">
    <property type="entry name" value="Acetyltransf_3"/>
    <property type="match status" value="1"/>
</dbReference>
<gene>
    <name evidence="2" type="ORF">GCM10025866_11310</name>
</gene>